<sequence length="82" mass="8731">MYLAFVAAVLAGLPLEHSVKVTVEAHRVVLSLPFTPELDRPVIGVLCGATLITILGIIDDIWGISPMEKLFGQLVAAIVPLP</sequence>
<dbReference type="AlphaFoldDB" id="A0A537J6P0"/>
<comment type="caution">
    <text evidence="6">The sequence shown here is derived from an EMBL/GenBank/DDBJ whole genome shotgun (WGS) entry which is preliminary data.</text>
</comment>
<evidence type="ECO:0000313" key="6">
    <source>
        <dbReference type="EMBL" id="TMI79032.1"/>
    </source>
</evidence>
<evidence type="ECO:0000256" key="2">
    <source>
        <dbReference type="ARBA" id="ARBA00022679"/>
    </source>
</evidence>
<keyword evidence="5" id="KW-0472">Membrane</keyword>
<dbReference type="GO" id="GO:0016020">
    <property type="term" value="C:membrane"/>
    <property type="evidence" value="ECO:0007669"/>
    <property type="project" value="UniProtKB-SubCell"/>
</dbReference>
<proteinExistence type="predicted"/>
<evidence type="ECO:0008006" key="8">
    <source>
        <dbReference type="Google" id="ProtNLM"/>
    </source>
</evidence>
<evidence type="ECO:0000313" key="7">
    <source>
        <dbReference type="Proteomes" id="UP000320048"/>
    </source>
</evidence>
<comment type="subcellular location">
    <subcellularLocation>
        <location evidence="1">Membrane</location>
        <topology evidence="1">Multi-pass membrane protein</topology>
    </subcellularLocation>
</comment>
<dbReference type="InterPro" id="IPR000715">
    <property type="entry name" value="Glycosyl_transferase_4"/>
</dbReference>
<dbReference type="GO" id="GO:0016780">
    <property type="term" value="F:phosphotransferase activity, for other substituted phosphate groups"/>
    <property type="evidence" value="ECO:0007669"/>
    <property type="project" value="InterPro"/>
</dbReference>
<gene>
    <name evidence="6" type="ORF">E6H04_11305</name>
</gene>
<evidence type="ECO:0000256" key="1">
    <source>
        <dbReference type="ARBA" id="ARBA00004141"/>
    </source>
</evidence>
<accession>A0A537J6P0</accession>
<feature type="non-terminal residue" evidence="6">
    <location>
        <position position="82"/>
    </location>
</feature>
<evidence type="ECO:0000256" key="4">
    <source>
        <dbReference type="ARBA" id="ARBA00022989"/>
    </source>
</evidence>
<evidence type="ECO:0000256" key="5">
    <source>
        <dbReference type="ARBA" id="ARBA00023136"/>
    </source>
</evidence>
<protein>
    <recommendedName>
        <fullName evidence="8">Undecaprenyl/decaprenyl-phosphate alpha-N-acetylglucosaminyl 1-phosphate transferase</fullName>
    </recommendedName>
</protein>
<dbReference type="Pfam" id="PF00953">
    <property type="entry name" value="Glycos_transf_4"/>
    <property type="match status" value="1"/>
</dbReference>
<keyword evidence="2" id="KW-0808">Transferase</keyword>
<dbReference type="EMBL" id="VBAO01000320">
    <property type="protein sequence ID" value="TMI79032.1"/>
    <property type="molecule type" value="Genomic_DNA"/>
</dbReference>
<keyword evidence="4" id="KW-1133">Transmembrane helix</keyword>
<name>A0A537J6P0_9BACT</name>
<evidence type="ECO:0000256" key="3">
    <source>
        <dbReference type="ARBA" id="ARBA00022692"/>
    </source>
</evidence>
<dbReference type="Proteomes" id="UP000320048">
    <property type="component" value="Unassembled WGS sequence"/>
</dbReference>
<keyword evidence="3" id="KW-0812">Transmembrane</keyword>
<reference evidence="6 7" key="1">
    <citation type="journal article" date="2019" name="Nat. Microbiol.">
        <title>Mediterranean grassland soil C-N compound turnover is dependent on rainfall and depth, and is mediated by genomically divergent microorganisms.</title>
        <authorList>
            <person name="Diamond S."/>
            <person name="Andeer P.F."/>
            <person name="Li Z."/>
            <person name="Crits-Christoph A."/>
            <person name="Burstein D."/>
            <person name="Anantharaman K."/>
            <person name="Lane K.R."/>
            <person name="Thomas B.C."/>
            <person name="Pan C."/>
            <person name="Northen T.R."/>
            <person name="Banfield J.F."/>
        </authorList>
    </citation>
    <scope>NUCLEOTIDE SEQUENCE [LARGE SCALE GENOMIC DNA]</scope>
    <source>
        <strain evidence="6">NP_7</strain>
    </source>
</reference>
<organism evidence="6 7">
    <name type="scientific">Candidatus Segetimicrobium genomatis</name>
    <dbReference type="NCBI Taxonomy" id="2569760"/>
    <lineage>
        <taxon>Bacteria</taxon>
        <taxon>Bacillati</taxon>
        <taxon>Candidatus Sysuimicrobiota</taxon>
        <taxon>Candidatus Sysuimicrobiia</taxon>
        <taxon>Candidatus Sysuimicrobiales</taxon>
        <taxon>Candidatus Segetimicrobiaceae</taxon>
        <taxon>Candidatus Segetimicrobium</taxon>
    </lineage>
</organism>